<dbReference type="InterPro" id="IPR000836">
    <property type="entry name" value="PRTase_dom"/>
</dbReference>
<evidence type="ECO:0008006" key="4">
    <source>
        <dbReference type="Google" id="ProtNLM"/>
    </source>
</evidence>
<name>A0ABN7KBM6_9BACT</name>
<dbReference type="InterPro" id="IPR051910">
    <property type="entry name" value="ComF/GntX_DNA_util-trans"/>
</dbReference>
<dbReference type="CDD" id="cd06223">
    <property type="entry name" value="PRTases_typeI"/>
    <property type="match status" value="1"/>
</dbReference>
<dbReference type="InterPro" id="IPR029057">
    <property type="entry name" value="PRTase-like"/>
</dbReference>
<keyword evidence="3" id="KW-1185">Reference proteome</keyword>
<evidence type="ECO:0000256" key="1">
    <source>
        <dbReference type="ARBA" id="ARBA00008007"/>
    </source>
</evidence>
<dbReference type="Proteomes" id="UP000789359">
    <property type="component" value="Unassembled WGS sequence"/>
</dbReference>
<comment type="caution">
    <text evidence="2">The sequence shown here is derived from an EMBL/GenBank/DDBJ whole genome shotgun (WGS) entry which is preliminary data.</text>
</comment>
<comment type="similarity">
    <text evidence="1">Belongs to the ComF/GntX family.</text>
</comment>
<proteinExistence type="inferred from homology"/>
<dbReference type="EMBL" id="CAJHOE010000003">
    <property type="protein sequence ID" value="CAD7288460.1"/>
    <property type="molecule type" value="Genomic_DNA"/>
</dbReference>
<gene>
    <name evidence="2" type="ORF">LMG8286_01318</name>
</gene>
<accession>A0ABN7KBM6</accession>
<dbReference type="PANTHER" id="PTHR47505">
    <property type="entry name" value="DNA UTILIZATION PROTEIN YHGH"/>
    <property type="match status" value="1"/>
</dbReference>
<protein>
    <recommendedName>
        <fullName evidence="4">ComF family protein</fullName>
    </recommendedName>
</protein>
<sequence length="189" mass="21389">MRCFGCECFSLSFICGQCARNFQDFDLSFRQIADLKVYTFYDYSDIKRFIHAKHKMQGGFALKHLAKLSFAKFASEFNPNFTLNAIPIDDKNKSGYSHTAILARALRSKFIKPIFSALHATSSVSYSGQELKFREANPRNFKLLKSPSYPVILVDDIITTGTTLLEAKKTLESFGFEVAFALALSDARY</sequence>
<dbReference type="Gene3D" id="3.40.50.2020">
    <property type="match status" value="1"/>
</dbReference>
<reference evidence="2 3" key="1">
    <citation type="submission" date="2020-11" db="EMBL/GenBank/DDBJ databases">
        <authorList>
            <person name="Peeters C."/>
        </authorList>
    </citation>
    <scope>NUCLEOTIDE SEQUENCE [LARGE SCALE GENOMIC DNA]</scope>
    <source>
        <strain evidence="2 3">LMG 8286</strain>
    </source>
</reference>
<dbReference type="PANTHER" id="PTHR47505:SF1">
    <property type="entry name" value="DNA UTILIZATION PROTEIN YHGH"/>
    <property type="match status" value="1"/>
</dbReference>
<evidence type="ECO:0000313" key="3">
    <source>
        <dbReference type="Proteomes" id="UP000789359"/>
    </source>
</evidence>
<organism evidence="2 3">
    <name type="scientific">Campylobacter suis</name>
    <dbReference type="NCBI Taxonomy" id="2790657"/>
    <lineage>
        <taxon>Bacteria</taxon>
        <taxon>Pseudomonadati</taxon>
        <taxon>Campylobacterota</taxon>
        <taxon>Epsilonproteobacteria</taxon>
        <taxon>Campylobacterales</taxon>
        <taxon>Campylobacteraceae</taxon>
        <taxon>Campylobacter</taxon>
    </lineage>
</organism>
<dbReference type="SUPFAM" id="SSF53271">
    <property type="entry name" value="PRTase-like"/>
    <property type="match status" value="1"/>
</dbReference>
<dbReference type="RefSeq" id="WP_230057074.1">
    <property type="nucleotide sequence ID" value="NZ_CAJHOE010000003.1"/>
</dbReference>
<evidence type="ECO:0000313" key="2">
    <source>
        <dbReference type="EMBL" id="CAD7288460.1"/>
    </source>
</evidence>